<sequence>MSDLEKGRVQRDAQRTVTRRRAAGSTNPERAIVRHLGIELYKEQHSAEHPPKKSSPVVGRGKD</sequence>
<feature type="region of interest" description="Disordered" evidence="1">
    <location>
        <begin position="1"/>
        <end position="63"/>
    </location>
</feature>
<feature type="compositionally biased region" description="Basic and acidic residues" evidence="1">
    <location>
        <begin position="36"/>
        <end position="51"/>
    </location>
</feature>
<evidence type="ECO:0000313" key="2">
    <source>
        <dbReference type="EMBL" id="TDW74907.1"/>
    </source>
</evidence>
<comment type="caution">
    <text evidence="2">The sequence shown here is derived from an EMBL/GenBank/DDBJ whole genome shotgun (WGS) entry which is preliminary data.</text>
</comment>
<protein>
    <submittedName>
        <fullName evidence="2">Uncharacterized protein</fullName>
    </submittedName>
</protein>
<name>A0A4V3GH66_9ACTN</name>
<evidence type="ECO:0000313" key="3">
    <source>
        <dbReference type="Proteomes" id="UP000295146"/>
    </source>
</evidence>
<reference evidence="2 3" key="1">
    <citation type="submission" date="2019-03" db="EMBL/GenBank/DDBJ databases">
        <title>Genomic Encyclopedia of Type Strains, Phase III (KMG-III): the genomes of soil and plant-associated and newly described type strains.</title>
        <authorList>
            <person name="Whitman W."/>
        </authorList>
    </citation>
    <scope>NUCLEOTIDE SEQUENCE [LARGE SCALE GENOMIC DNA]</scope>
    <source>
        <strain evidence="2 3">VKM Ac-2573</strain>
    </source>
</reference>
<evidence type="ECO:0000256" key="1">
    <source>
        <dbReference type="SAM" id="MobiDB-lite"/>
    </source>
</evidence>
<feature type="compositionally biased region" description="Basic and acidic residues" evidence="1">
    <location>
        <begin position="1"/>
        <end position="14"/>
    </location>
</feature>
<proteinExistence type="predicted"/>
<dbReference type="AlphaFoldDB" id="A0A4V3GH66"/>
<dbReference type="Proteomes" id="UP000295146">
    <property type="component" value="Unassembled WGS sequence"/>
</dbReference>
<dbReference type="RefSeq" id="WP_134096702.1">
    <property type="nucleotide sequence ID" value="NZ_SODP01000001.1"/>
</dbReference>
<organism evidence="2 3">
    <name type="scientific">Kribbella pratensis</name>
    <dbReference type="NCBI Taxonomy" id="2512112"/>
    <lineage>
        <taxon>Bacteria</taxon>
        <taxon>Bacillati</taxon>
        <taxon>Actinomycetota</taxon>
        <taxon>Actinomycetes</taxon>
        <taxon>Propionibacteriales</taxon>
        <taxon>Kribbellaceae</taxon>
        <taxon>Kribbella</taxon>
    </lineage>
</organism>
<dbReference type="EMBL" id="SODP01000001">
    <property type="protein sequence ID" value="TDW74907.1"/>
    <property type="molecule type" value="Genomic_DNA"/>
</dbReference>
<keyword evidence="3" id="KW-1185">Reference proteome</keyword>
<gene>
    <name evidence="2" type="ORF">EV653_0008</name>
</gene>
<accession>A0A4V3GH66</accession>
<dbReference type="OrthoDB" id="9961498at2"/>